<dbReference type="STRING" id="498292.SAMN05660845_2135"/>
<sequence>MRILIVFLFVFNVVFAQDKYPKDYFRSPLDIPIAIAGSFGELRPNHFHSGIDFRTQKKEGFPIYATADGFISRIKISTGGYGKSIYIDHPNGYTTVYGHLQKTAPRIQNILNAEHYSKESYEIEIFLKPNEISVKKGDLIGYSGNTGSSGGPHLHFEIRDTKTEYIINPLFFGYDSSFIDTKAPQISELLVYPLSDASQVNGSPNPIVISLSLQKDGTHLASKIIARGKIGFGINAYDISENNYGKNGIYKLNACLNGMPYYSYEFDSFSFDETKHINDFIDYPRYKSQNQRFQKLFVGYLYSNNIVKSTKNNGIVDVSSNFTMNYKIVLQDFHGNETIINIPISYEYLPSIFASKAIETPYFLKARNENSYAKDGVSVFIPENTFYEDFYLKFDVKNNELFLHDNFVAVNEYMTITFDATKIPVIEREKMFIANLNGTRTEYNMTSKNDSLFTIKTKKLGKFFLAKDTIAPLIYKPNFTDGSNLDKQQTLKISISDDLSGIASYNAYLNGKWILMEYENKLNRLTHSLSDNLYINGNNKFKIIVKDNLGNSTTFESNFNKTK</sequence>
<keyword evidence="4" id="KW-1185">Reference proteome</keyword>
<evidence type="ECO:0000313" key="3">
    <source>
        <dbReference type="EMBL" id="SFB22553.1"/>
    </source>
</evidence>
<gene>
    <name evidence="3" type="ORF">SAMN05660845_2135</name>
</gene>
<keyword evidence="1" id="KW-0732">Signal</keyword>
<dbReference type="Gene3D" id="2.70.70.10">
    <property type="entry name" value="Glucose Permease (Domain IIA)"/>
    <property type="match status" value="1"/>
</dbReference>
<feature type="domain" description="M23ase beta-sheet core" evidence="2">
    <location>
        <begin position="47"/>
        <end position="104"/>
    </location>
</feature>
<dbReference type="Proteomes" id="UP000199604">
    <property type="component" value="Unassembled WGS sequence"/>
</dbReference>
<accession>A0A1I0ZEB6</accession>
<dbReference type="InterPro" id="IPR050570">
    <property type="entry name" value="Cell_wall_metabolism_enzyme"/>
</dbReference>
<evidence type="ECO:0000256" key="1">
    <source>
        <dbReference type="ARBA" id="ARBA00022729"/>
    </source>
</evidence>
<dbReference type="AlphaFoldDB" id="A0A1I0ZEB6"/>
<dbReference type="EMBL" id="FOJT01000005">
    <property type="protein sequence ID" value="SFB22553.1"/>
    <property type="molecule type" value="Genomic_DNA"/>
</dbReference>
<dbReference type="InterPro" id="IPR011055">
    <property type="entry name" value="Dup_hybrid_motif"/>
</dbReference>
<dbReference type="CDD" id="cd12797">
    <property type="entry name" value="M23_peptidase"/>
    <property type="match status" value="1"/>
</dbReference>
<dbReference type="PANTHER" id="PTHR21666">
    <property type="entry name" value="PEPTIDASE-RELATED"/>
    <property type="match status" value="1"/>
</dbReference>
<evidence type="ECO:0000259" key="2">
    <source>
        <dbReference type="Pfam" id="PF01551"/>
    </source>
</evidence>
<dbReference type="PANTHER" id="PTHR21666:SF289">
    <property type="entry name" value="L-ALA--D-GLU ENDOPEPTIDASE"/>
    <property type="match status" value="1"/>
</dbReference>
<protein>
    <submittedName>
        <fullName evidence="3">Peptidase family M23</fullName>
    </submittedName>
</protein>
<dbReference type="GO" id="GO:0004222">
    <property type="term" value="F:metalloendopeptidase activity"/>
    <property type="evidence" value="ECO:0007669"/>
    <property type="project" value="TreeGrafter"/>
</dbReference>
<dbReference type="InterPro" id="IPR016047">
    <property type="entry name" value="M23ase_b-sheet_dom"/>
</dbReference>
<dbReference type="OrthoDB" id="9810477at2"/>
<organism evidence="3 4">
    <name type="scientific">Flavobacterium swingsii</name>
    <dbReference type="NCBI Taxonomy" id="498292"/>
    <lineage>
        <taxon>Bacteria</taxon>
        <taxon>Pseudomonadati</taxon>
        <taxon>Bacteroidota</taxon>
        <taxon>Flavobacteriia</taxon>
        <taxon>Flavobacteriales</taxon>
        <taxon>Flavobacteriaceae</taxon>
        <taxon>Flavobacterium</taxon>
    </lineage>
</organism>
<proteinExistence type="predicted"/>
<dbReference type="SUPFAM" id="SSF51261">
    <property type="entry name" value="Duplicated hybrid motif"/>
    <property type="match status" value="1"/>
</dbReference>
<feature type="domain" description="M23ase beta-sheet core" evidence="2">
    <location>
        <begin position="133"/>
        <end position="163"/>
    </location>
</feature>
<evidence type="ECO:0000313" key="4">
    <source>
        <dbReference type="Proteomes" id="UP000199604"/>
    </source>
</evidence>
<name>A0A1I0ZEB6_9FLAO</name>
<dbReference type="Pfam" id="PF01551">
    <property type="entry name" value="Peptidase_M23"/>
    <property type="match status" value="2"/>
</dbReference>
<reference evidence="4" key="1">
    <citation type="submission" date="2016-10" db="EMBL/GenBank/DDBJ databases">
        <authorList>
            <person name="Varghese N."/>
            <person name="Submissions S."/>
        </authorList>
    </citation>
    <scope>NUCLEOTIDE SEQUENCE [LARGE SCALE GENOMIC DNA]</scope>
    <source>
        <strain evidence="4">DSM 21789</strain>
    </source>
</reference>
<dbReference type="RefSeq" id="WP_091477060.1">
    <property type="nucleotide sequence ID" value="NZ_FOJT01000005.1"/>
</dbReference>